<dbReference type="STRING" id="1513793.SAMN06296036_122111"/>
<evidence type="ECO:0000313" key="2">
    <source>
        <dbReference type="Proteomes" id="UP000192907"/>
    </source>
</evidence>
<sequence length="129" mass="14440">MVTIFYDSLCPVCNAEIAFLRNRDKRGQVTFIDITESSFDPSRYGRSLDDFIGSIHGIDEDGDLISGMAVFRSTYRAVGIGWLMSWTGWPVVKPLADFGYHAFAKIRPKISRFKGTACESDRCQVKASS</sequence>
<keyword evidence="2" id="KW-1185">Reference proteome</keyword>
<dbReference type="InterPro" id="IPR044691">
    <property type="entry name" value="DCC1_Trx"/>
</dbReference>
<dbReference type="PANTHER" id="PTHR34290:SF2">
    <property type="entry name" value="OS04G0668800 PROTEIN"/>
    <property type="match status" value="1"/>
</dbReference>
<name>A0A1Y6CIP0_9BACT</name>
<organism evidence="1 2">
    <name type="scientific">Pseudobacteriovorax antillogorgiicola</name>
    <dbReference type="NCBI Taxonomy" id="1513793"/>
    <lineage>
        <taxon>Bacteria</taxon>
        <taxon>Pseudomonadati</taxon>
        <taxon>Bdellovibrionota</taxon>
        <taxon>Oligoflexia</taxon>
        <taxon>Oligoflexales</taxon>
        <taxon>Pseudobacteriovoracaceae</taxon>
        <taxon>Pseudobacteriovorax</taxon>
    </lineage>
</organism>
<dbReference type="GO" id="GO:0015035">
    <property type="term" value="F:protein-disulfide reductase activity"/>
    <property type="evidence" value="ECO:0007669"/>
    <property type="project" value="InterPro"/>
</dbReference>
<protein>
    <submittedName>
        <fullName evidence="1">Predicted thiol-disulfide oxidoreductase YuxK, DCC family</fullName>
    </submittedName>
</protein>
<dbReference type="PANTHER" id="PTHR34290">
    <property type="entry name" value="SI:CH73-390P7.2"/>
    <property type="match status" value="1"/>
</dbReference>
<gene>
    <name evidence="1" type="ORF">SAMN06296036_122111</name>
</gene>
<dbReference type="Proteomes" id="UP000192907">
    <property type="component" value="Unassembled WGS sequence"/>
</dbReference>
<dbReference type="AlphaFoldDB" id="A0A1Y6CIP0"/>
<reference evidence="2" key="1">
    <citation type="submission" date="2017-04" db="EMBL/GenBank/DDBJ databases">
        <authorList>
            <person name="Varghese N."/>
            <person name="Submissions S."/>
        </authorList>
    </citation>
    <scope>NUCLEOTIDE SEQUENCE [LARGE SCALE GENOMIC DNA]</scope>
    <source>
        <strain evidence="2">RKEM611</strain>
    </source>
</reference>
<dbReference type="OrthoDB" id="5294764at2"/>
<accession>A0A1Y6CIP0</accession>
<dbReference type="EMBL" id="FWZT01000022">
    <property type="protein sequence ID" value="SMF65151.1"/>
    <property type="molecule type" value="Genomic_DNA"/>
</dbReference>
<proteinExistence type="predicted"/>
<evidence type="ECO:0000313" key="1">
    <source>
        <dbReference type="EMBL" id="SMF65151.1"/>
    </source>
</evidence>
<dbReference type="InterPro" id="IPR007263">
    <property type="entry name" value="DCC1-like"/>
</dbReference>
<dbReference type="Pfam" id="PF04134">
    <property type="entry name" value="DCC1-like"/>
    <property type="match status" value="1"/>
</dbReference>
<dbReference type="RefSeq" id="WP_132323486.1">
    <property type="nucleotide sequence ID" value="NZ_FWZT01000022.1"/>
</dbReference>